<evidence type="ECO:0008006" key="4">
    <source>
        <dbReference type="Google" id="ProtNLM"/>
    </source>
</evidence>
<keyword evidence="1" id="KW-0175">Coiled coil</keyword>
<dbReference type="EMBL" id="AHAT01030021">
    <property type="status" value="NOT_ANNOTATED_CDS"/>
    <property type="molecule type" value="Genomic_DNA"/>
</dbReference>
<dbReference type="InterPro" id="IPR039873">
    <property type="entry name" value="CCDC78"/>
</dbReference>
<dbReference type="Proteomes" id="UP000018468">
    <property type="component" value="Linkage group LG13"/>
</dbReference>
<reference evidence="2" key="2">
    <citation type="submission" date="2025-08" db="UniProtKB">
        <authorList>
            <consortium name="Ensembl"/>
        </authorList>
    </citation>
    <scope>IDENTIFICATION</scope>
</reference>
<proteinExistence type="predicted"/>
<protein>
    <recommendedName>
        <fullName evidence="4">Coiled-coil domain containing 78</fullName>
    </recommendedName>
</protein>
<sequence length="532" mass="60883">MNSPEDSGNVSELREHIARLTNENIQLRDKNERLFSKLGDLQDKLGQLAGSKTDLSSKLVFSEEEKLKVQKAASSVLLLSGGVSQPAFQYSTFQAKVSAQSVLATCNLSDLIKEKLDKELLVWHEAATIGVHLHILVCGWCCLQVSRNEELSAELLGLARAQDDLLKQQESQARTRALYGEAAQELERVRAVVSRLSQRRVRPEHLASLEQERRTLEKSELLIKLHRIGDGKKSVTIVIADEYTRVILVLFPVCVHVQDHSHSSPFQQPNCAYHSPSLIILLSFQLLVSFRRVFLRSTLRVSPSRSEYSSCFFVYIKKGVDLILHNNKGFQMACFFVNLSHLHRGRDPPGQIAVFRVTVWSFHTIWSNSQESNPCCHLKSRDCWKMNHFIKLQYIELLNYQKVKQDLVLFYEVDLTQQNIHSTGTKQGHYIRTGGKASEEAWADIRKQLREFTHSTQEEQERERAQLITRATVAEEQVSELQEYVDKHLARYKQEITRLRKLLGTDTGRAHSADAPEAHLLRHAKRNPSYEL</sequence>
<dbReference type="HOGENOM" id="CLU_032909_1_1_1"/>
<reference evidence="2" key="3">
    <citation type="submission" date="2025-09" db="UniProtKB">
        <authorList>
            <consortium name="Ensembl"/>
        </authorList>
    </citation>
    <scope>IDENTIFICATION</scope>
</reference>
<dbReference type="Ensembl" id="ENSLOCT00000003748.1">
    <property type="protein sequence ID" value="ENSLOCP00000003741.1"/>
    <property type="gene ID" value="ENSLOCG00000003167.1"/>
</dbReference>
<name>W5M5T3_LEPOC</name>
<organism evidence="2 3">
    <name type="scientific">Lepisosteus oculatus</name>
    <name type="common">Spotted gar</name>
    <dbReference type="NCBI Taxonomy" id="7918"/>
    <lineage>
        <taxon>Eukaryota</taxon>
        <taxon>Metazoa</taxon>
        <taxon>Chordata</taxon>
        <taxon>Craniata</taxon>
        <taxon>Vertebrata</taxon>
        <taxon>Euteleostomi</taxon>
        <taxon>Actinopterygii</taxon>
        <taxon>Neopterygii</taxon>
        <taxon>Holostei</taxon>
        <taxon>Semionotiformes</taxon>
        <taxon>Lepisosteidae</taxon>
        <taxon>Lepisosteus</taxon>
    </lineage>
</organism>
<accession>W5M5T3</accession>
<dbReference type="EMBL" id="AHAT01030022">
    <property type="status" value="NOT_ANNOTATED_CDS"/>
    <property type="molecule type" value="Genomic_DNA"/>
</dbReference>
<keyword evidence="3" id="KW-1185">Reference proteome</keyword>
<dbReference type="eggNOG" id="ENOG502R5JQ">
    <property type="taxonomic scope" value="Eukaryota"/>
</dbReference>
<reference evidence="3" key="1">
    <citation type="submission" date="2011-12" db="EMBL/GenBank/DDBJ databases">
        <title>The Draft Genome of Lepisosteus oculatus.</title>
        <authorList>
            <consortium name="The Broad Institute Genome Assembly &amp; Analysis Group"/>
            <consortium name="Computational R&amp;D Group"/>
            <consortium name="and Sequencing Platform"/>
            <person name="Di Palma F."/>
            <person name="Alfoldi J."/>
            <person name="Johnson J."/>
            <person name="Berlin A."/>
            <person name="Gnerre S."/>
            <person name="Jaffe D."/>
            <person name="MacCallum I."/>
            <person name="Young S."/>
            <person name="Walker B.J."/>
            <person name="Lander E.S."/>
            <person name="Lindblad-Toh K."/>
        </authorList>
    </citation>
    <scope>NUCLEOTIDE SEQUENCE [LARGE SCALE GENOMIC DNA]</scope>
</reference>
<dbReference type="PANTHER" id="PTHR22106">
    <property type="entry name" value="COILED-COIL DOMAIN-CONTAINING PROTEIN 78"/>
    <property type="match status" value="1"/>
</dbReference>
<dbReference type="EMBL" id="AHAT01030020">
    <property type="status" value="NOT_ANNOTATED_CDS"/>
    <property type="molecule type" value="Genomic_DNA"/>
</dbReference>
<dbReference type="PANTHER" id="PTHR22106:SF5">
    <property type="entry name" value="COILED-COIL DOMAIN-CONTAINING PROTEIN 78"/>
    <property type="match status" value="1"/>
</dbReference>
<evidence type="ECO:0000256" key="1">
    <source>
        <dbReference type="SAM" id="Coils"/>
    </source>
</evidence>
<dbReference type="InParanoid" id="W5M5T3"/>
<dbReference type="Bgee" id="ENSLOCG00000003167">
    <property type="expression patterns" value="Expressed in testis and 9 other cell types or tissues"/>
</dbReference>
<evidence type="ECO:0000313" key="2">
    <source>
        <dbReference type="Ensembl" id="ENSLOCP00000003741.1"/>
    </source>
</evidence>
<evidence type="ECO:0000313" key="3">
    <source>
        <dbReference type="Proteomes" id="UP000018468"/>
    </source>
</evidence>
<feature type="coiled-coil region" evidence="1">
    <location>
        <begin position="10"/>
        <end position="44"/>
    </location>
</feature>
<dbReference type="STRING" id="7918.ENSLOCP00000003741"/>
<dbReference type="GO" id="GO:0005737">
    <property type="term" value="C:cytoplasm"/>
    <property type="evidence" value="ECO:0000318"/>
    <property type="project" value="GO_Central"/>
</dbReference>
<dbReference type="AlphaFoldDB" id="W5M5T3"/>